<dbReference type="PANTHER" id="PTHR43298:SF2">
    <property type="entry name" value="FMN_FAD EXPORTER YEEO-RELATED"/>
    <property type="match status" value="1"/>
</dbReference>
<feature type="transmembrane region" description="Helical" evidence="2">
    <location>
        <begin position="184"/>
        <end position="208"/>
    </location>
</feature>
<dbReference type="RefSeq" id="WP_116382727.1">
    <property type="nucleotide sequence ID" value="NZ_LS483233.1"/>
</dbReference>
<reference evidence="3 4" key="1">
    <citation type="submission" date="2018-01" db="EMBL/GenBank/DDBJ databases">
        <authorList>
            <person name="Gaut B.S."/>
            <person name="Morton B.R."/>
            <person name="Clegg M.T."/>
            <person name="Duvall M.R."/>
        </authorList>
    </citation>
    <scope>NUCLEOTIDE SEQUENCE [LARGE SCALE GENOMIC DNA]</scope>
    <source>
        <strain evidence="3">Cupriavidus taiwanensis cmp 52</strain>
    </source>
</reference>
<gene>
    <name evidence="3" type="ORF">CBM2634_A140029</name>
</gene>
<organism evidence="3 4">
    <name type="scientific">Cupriavidus taiwanensis</name>
    <dbReference type="NCBI Taxonomy" id="164546"/>
    <lineage>
        <taxon>Bacteria</taxon>
        <taxon>Pseudomonadati</taxon>
        <taxon>Pseudomonadota</taxon>
        <taxon>Betaproteobacteria</taxon>
        <taxon>Burkholderiales</taxon>
        <taxon>Burkholderiaceae</taxon>
        <taxon>Cupriavidus</taxon>
    </lineage>
</organism>
<protein>
    <submittedName>
        <fullName evidence="3">Putative multidrug resistance protein NorM</fullName>
    </submittedName>
</protein>
<feature type="transmembrane region" description="Helical" evidence="2">
    <location>
        <begin position="378"/>
        <end position="402"/>
    </location>
</feature>
<evidence type="ECO:0000256" key="1">
    <source>
        <dbReference type="ARBA" id="ARBA00022448"/>
    </source>
</evidence>
<feature type="transmembrane region" description="Helical" evidence="2">
    <location>
        <begin position="271"/>
        <end position="294"/>
    </location>
</feature>
<feature type="transmembrane region" description="Helical" evidence="2">
    <location>
        <begin position="153"/>
        <end position="172"/>
    </location>
</feature>
<sequence length="448" mass="46660">MFREARQIAGLAAPTLGMQLTAIGMMSIDSVMAGRFGTSDLAAIGIGSAIYVALLVILTGIANGITPVAARLWGSGATTELRAVLSTGMVLSIGCALLSYPLLMMCLAMLVDADPVTMRKTDSFLGVLSIGLPALLAYRLLFAMEAATGRPAAFMWINVAGLILKVPLNFALMQATIDDTGEHLGVVGCAASSVIIAWASLAICCHMLRRSNVVVGIRRRQDLGISLTVLKLVLHATIPVSAVQFVEIVSFSGMAILIARAGSNASAAHQIAANIATLVFMLPLSVGIASGALIARSAGASAFSEELSTFRTGLLMVCSLAAATTGGLLLGRSAIAALFTTDADVAALASRMLFWVAASQMADAIQIYFCVVLRSYRIAWPAVAVAVVLRCVFGLGLGTWIALRLDGFGAVGVWIGQFIALCTAALALGAIFHRKIGSQRRLAMKVAR</sequence>
<evidence type="ECO:0000313" key="3">
    <source>
        <dbReference type="EMBL" id="SPR96611.1"/>
    </source>
</evidence>
<dbReference type="InterPro" id="IPR050222">
    <property type="entry name" value="MATE_MdtK"/>
</dbReference>
<feature type="transmembrane region" description="Helical" evidence="2">
    <location>
        <begin position="123"/>
        <end position="141"/>
    </location>
</feature>
<dbReference type="GO" id="GO:0005886">
    <property type="term" value="C:plasma membrane"/>
    <property type="evidence" value="ECO:0007669"/>
    <property type="project" value="TreeGrafter"/>
</dbReference>
<feature type="transmembrane region" description="Helical" evidence="2">
    <location>
        <begin position="314"/>
        <end position="340"/>
    </location>
</feature>
<dbReference type="Proteomes" id="UP000256805">
    <property type="component" value="Unassembled WGS sequence"/>
</dbReference>
<accession>A0A375IX46</accession>
<feature type="transmembrane region" description="Helical" evidence="2">
    <location>
        <begin position="229"/>
        <end position="259"/>
    </location>
</feature>
<dbReference type="GO" id="GO:0015297">
    <property type="term" value="F:antiporter activity"/>
    <property type="evidence" value="ECO:0007669"/>
    <property type="project" value="InterPro"/>
</dbReference>
<feature type="transmembrane region" description="Helical" evidence="2">
    <location>
        <begin position="408"/>
        <end position="432"/>
    </location>
</feature>
<dbReference type="AlphaFoldDB" id="A0A375IX46"/>
<keyword evidence="1" id="KW-0813">Transport</keyword>
<keyword evidence="2" id="KW-0812">Transmembrane</keyword>
<dbReference type="GO" id="GO:0042910">
    <property type="term" value="F:xenobiotic transmembrane transporter activity"/>
    <property type="evidence" value="ECO:0007669"/>
    <property type="project" value="InterPro"/>
</dbReference>
<keyword evidence="2" id="KW-0472">Membrane</keyword>
<dbReference type="NCBIfam" id="TIGR00797">
    <property type="entry name" value="matE"/>
    <property type="match status" value="1"/>
</dbReference>
<feature type="transmembrane region" description="Helical" evidence="2">
    <location>
        <begin position="83"/>
        <end position="111"/>
    </location>
</feature>
<dbReference type="InterPro" id="IPR002528">
    <property type="entry name" value="MATE_fam"/>
</dbReference>
<feature type="transmembrane region" description="Helical" evidence="2">
    <location>
        <begin position="352"/>
        <end position="371"/>
    </location>
</feature>
<dbReference type="Pfam" id="PF01554">
    <property type="entry name" value="MatE"/>
    <property type="match status" value="2"/>
</dbReference>
<feature type="transmembrane region" description="Helical" evidence="2">
    <location>
        <begin position="43"/>
        <end position="62"/>
    </location>
</feature>
<dbReference type="EMBL" id="OVTA01000006">
    <property type="protein sequence ID" value="SPR96611.1"/>
    <property type="molecule type" value="Genomic_DNA"/>
</dbReference>
<evidence type="ECO:0000313" key="4">
    <source>
        <dbReference type="Proteomes" id="UP000256805"/>
    </source>
</evidence>
<name>A0A375IX46_9BURK</name>
<proteinExistence type="predicted"/>
<evidence type="ECO:0000256" key="2">
    <source>
        <dbReference type="SAM" id="Phobius"/>
    </source>
</evidence>
<dbReference type="PANTHER" id="PTHR43298">
    <property type="entry name" value="MULTIDRUG RESISTANCE PROTEIN NORM-RELATED"/>
    <property type="match status" value="1"/>
</dbReference>
<keyword evidence="2" id="KW-1133">Transmembrane helix</keyword>